<dbReference type="RefSeq" id="WP_144039007.1">
    <property type="nucleotide sequence ID" value="NZ_BMEH01000010.1"/>
</dbReference>
<dbReference type="EMBL" id="FTOT01000010">
    <property type="protein sequence ID" value="SIT21659.1"/>
    <property type="molecule type" value="Genomic_DNA"/>
</dbReference>
<keyword evidence="2" id="KW-1185">Reference proteome</keyword>
<name>A0A1N7QFU6_9RHOB</name>
<evidence type="ECO:0000313" key="2">
    <source>
        <dbReference type="Proteomes" id="UP000186141"/>
    </source>
</evidence>
<sequence length="359" mass="39170">MIPGWKVRRELARLGQQMRAIPEAVWEPLANARYDRRFPDQLTIHAGQAALTGDIALVLIYPQPRLPESTVALCHSLVAAGFAPLVVSNAPLDAAMVARLAPHVWLLVQRPNLGHDFGGYRDGIRLLWHRGVTPDRLLILNDSVWLLDNDAGALVARLQAAGGDVAGSILRDRGGERFLESYCYLMQASAVRHPAFRSFWQGLRLTSNKYKVIRRGERGHSAALIAGGLRLVPAFDTAGFRADLDRAGDDRLAQVLRFAAWPGPEGGAAARDLLARCETPGWRADALALVDRALAQGQFYSLFPVASCGLSGYPFLKRSGDRVARIWRQAFLAAVRAGQIPAPDPVILAELDARVATEA</sequence>
<gene>
    <name evidence="1" type="ORF">SAMN05421774_11045</name>
</gene>
<proteinExistence type="predicted"/>
<dbReference type="STRING" id="1086013.SAMN05421774_11045"/>
<dbReference type="AlphaFoldDB" id="A0A1N7QFU6"/>
<evidence type="ECO:0000313" key="1">
    <source>
        <dbReference type="EMBL" id="SIT21659.1"/>
    </source>
</evidence>
<evidence type="ECO:0008006" key="3">
    <source>
        <dbReference type="Google" id="ProtNLM"/>
    </source>
</evidence>
<dbReference type="Proteomes" id="UP000186141">
    <property type="component" value="Unassembled WGS sequence"/>
</dbReference>
<protein>
    <recommendedName>
        <fullName evidence="3">Rhamnan synthesis protein F</fullName>
    </recommendedName>
</protein>
<reference evidence="1 2" key="1">
    <citation type="submission" date="2017-01" db="EMBL/GenBank/DDBJ databases">
        <authorList>
            <person name="Mah S.A."/>
            <person name="Swanson W.J."/>
            <person name="Moy G.W."/>
            <person name="Vacquier V.D."/>
        </authorList>
    </citation>
    <scope>NUCLEOTIDE SEQUENCE [LARGE SCALE GENOMIC DNA]</scope>
    <source>
        <strain evidence="1 2">DSM 26375</strain>
    </source>
</reference>
<dbReference type="OrthoDB" id="8849801at2"/>
<organism evidence="1 2">
    <name type="scientific">Gemmobacter megaterium</name>
    <dbReference type="NCBI Taxonomy" id="1086013"/>
    <lineage>
        <taxon>Bacteria</taxon>
        <taxon>Pseudomonadati</taxon>
        <taxon>Pseudomonadota</taxon>
        <taxon>Alphaproteobacteria</taxon>
        <taxon>Rhodobacterales</taxon>
        <taxon>Paracoccaceae</taxon>
        <taxon>Gemmobacter</taxon>
    </lineage>
</organism>
<accession>A0A1N7QFU6</accession>